<dbReference type="GO" id="GO:0005739">
    <property type="term" value="C:mitochondrion"/>
    <property type="evidence" value="ECO:0007669"/>
    <property type="project" value="TreeGrafter"/>
</dbReference>
<accession>A0AAU9LX82</accession>
<dbReference type="Proteomes" id="UP001157418">
    <property type="component" value="Unassembled WGS sequence"/>
</dbReference>
<gene>
    <name evidence="3" type="ORF">LVIROSA_LOCUS5865</name>
</gene>
<dbReference type="PANTHER" id="PTHR13523:SF2">
    <property type="entry name" value="COILED-COIL-HELIX-COILED-COIL-HELIX DOMAIN CONTAINING 2, ISOFORM A-RELATED"/>
    <property type="match status" value="1"/>
</dbReference>
<dbReference type="GO" id="GO:0005634">
    <property type="term" value="C:nucleus"/>
    <property type="evidence" value="ECO:0007669"/>
    <property type="project" value="TreeGrafter"/>
</dbReference>
<name>A0AAU9LX82_9ASTR</name>
<dbReference type="InterPro" id="IPR055304">
    <property type="entry name" value="CHCHD2/10-like"/>
</dbReference>
<dbReference type="GO" id="GO:0007005">
    <property type="term" value="P:mitochondrion organization"/>
    <property type="evidence" value="ECO:0007669"/>
    <property type="project" value="InterPro"/>
</dbReference>
<evidence type="ECO:0000313" key="4">
    <source>
        <dbReference type="Proteomes" id="UP001157418"/>
    </source>
</evidence>
<dbReference type="Gene3D" id="2.60.40.1170">
    <property type="entry name" value="Mu homology domain, subdomain B"/>
    <property type="match status" value="3"/>
</dbReference>
<dbReference type="InterPro" id="IPR036168">
    <property type="entry name" value="AP2_Mu_C_sf"/>
</dbReference>
<dbReference type="EMBL" id="CAKMRJ010000113">
    <property type="protein sequence ID" value="CAH1418259.1"/>
    <property type="molecule type" value="Genomic_DNA"/>
</dbReference>
<keyword evidence="4" id="KW-1185">Reference proteome</keyword>
<dbReference type="PANTHER" id="PTHR13523">
    <property type="entry name" value="COILED-COIL-HELIX-COILED-COIL-HELIX DOMAIN CONTAINING 2/NUR77"/>
    <property type="match status" value="1"/>
</dbReference>
<evidence type="ECO:0000259" key="2">
    <source>
        <dbReference type="PROSITE" id="PS51072"/>
    </source>
</evidence>
<dbReference type="InterPro" id="IPR028565">
    <property type="entry name" value="MHD"/>
</dbReference>
<reference evidence="3 4" key="1">
    <citation type="submission" date="2022-01" db="EMBL/GenBank/DDBJ databases">
        <authorList>
            <person name="Xiong W."/>
            <person name="Schranz E."/>
        </authorList>
    </citation>
    <scope>NUCLEOTIDE SEQUENCE [LARGE SCALE GENOMIC DNA]</scope>
</reference>
<comment type="caution">
    <text evidence="3">The sequence shown here is derived from an EMBL/GenBank/DDBJ whole genome shotgun (WGS) entry which is preliminary data.</text>
</comment>
<sequence>MTYRLSTQVKPLIWMEAQIERHSRSRMETMVKVRSQFKESPVNRSPPPAPVQSSGGGSIFGGIGSTIAQGMTFGTGSVVAHRAVDSIMGPHTIQHETVGAAVPDDFATNTFVSDACGMHSKAFTDVFLDVVESVNMLVNSNGQIVRSEVVGALKMRTYLRSN</sequence>
<proteinExistence type="predicted"/>
<evidence type="ECO:0000313" key="3">
    <source>
        <dbReference type="EMBL" id="CAH1418259.1"/>
    </source>
</evidence>
<dbReference type="SUPFAM" id="SSF49447">
    <property type="entry name" value="Second domain of Mu2 adaptin subunit (ap50) of ap2 adaptor"/>
    <property type="match status" value="2"/>
</dbReference>
<protein>
    <recommendedName>
        <fullName evidence="2">MHD domain-containing protein</fullName>
    </recommendedName>
</protein>
<organism evidence="3 4">
    <name type="scientific">Lactuca virosa</name>
    <dbReference type="NCBI Taxonomy" id="75947"/>
    <lineage>
        <taxon>Eukaryota</taxon>
        <taxon>Viridiplantae</taxon>
        <taxon>Streptophyta</taxon>
        <taxon>Embryophyta</taxon>
        <taxon>Tracheophyta</taxon>
        <taxon>Spermatophyta</taxon>
        <taxon>Magnoliopsida</taxon>
        <taxon>eudicotyledons</taxon>
        <taxon>Gunneridae</taxon>
        <taxon>Pentapetalae</taxon>
        <taxon>asterids</taxon>
        <taxon>campanulids</taxon>
        <taxon>Asterales</taxon>
        <taxon>Asteraceae</taxon>
        <taxon>Cichorioideae</taxon>
        <taxon>Cichorieae</taxon>
        <taxon>Lactucinae</taxon>
        <taxon>Lactuca</taxon>
    </lineage>
</organism>
<evidence type="ECO:0000256" key="1">
    <source>
        <dbReference type="SAM" id="MobiDB-lite"/>
    </source>
</evidence>
<dbReference type="AlphaFoldDB" id="A0AAU9LX82"/>
<dbReference type="PROSITE" id="PS51072">
    <property type="entry name" value="MHD"/>
    <property type="match status" value="1"/>
</dbReference>
<feature type="domain" description="MHD" evidence="2">
    <location>
        <begin position="123"/>
        <end position="162"/>
    </location>
</feature>
<feature type="region of interest" description="Disordered" evidence="1">
    <location>
        <begin position="36"/>
        <end position="56"/>
    </location>
</feature>
<dbReference type="Pfam" id="PF00928">
    <property type="entry name" value="Adap_comp_sub"/>
    <property type="match status" value="1"/>
</dbReference>